<keyword evidence="2" id="KW-1185">Reference proteome</keyword>
<dbReference type="Proteomes" id="UP000499080">
    <property type="component" value="Unassembled WGS sequence"/>
</dbReference>
<reference evidence="1 2" key="1">
    <citation type="journal article" date="2019" name="Sci. Rep.">
        <title>Orb-weaving spider Araneus ventricosus genome elucidates the spidroin gene catalogue.</title>
        <authorList>
            <person name="Kono N."/>
            <person name="Nakamura H."/>
            <person name="Ohtoshi R."/>
            <person name="Moran D.A.P."/>
            <person name="Shinohara A."/>
            <person name="Yoshida Y."/>
            <person name="Fujiwara M."/>
            <person name="Mori M."/>
            <person name="Tomita M."/>
            <person name="Arakawa K."/>
        </authorList>
    </citation>
    <scope>NUCLEOTIDE SEQUENCE [LARGE SCALE GENOMIC DNA]</scope>
</reference>
<evidence type="ECO:0000313" key="1">
    <source>
        <dbReference type="EMBL" id="GBN03580.1"/>
    </source>
</evidence>
<gene>
    <name evidence="1" type="ORF">AVEN_253418_1</name>
</gene>
<organism evidence="1 2">
    <name type="scientific">Araneus ventricosus</name>
    <name type="common">Orbweaver spider</name>
    <name type="synonym">Epeira ventricosa</name>
    <dbReference type="NCBI Taxonomy" id="182803"/>
    <lineage>
        <taxon>Eukaryota</taxon>
        <taxon>Metazoa</taxon>
        <taxon>Ecdysozoa</taxon>
        <taxon>Arthropoda</taxon>
        <taxon>Chelicerata</taxon>
        <taxon>Arachnida</taxon>
        <taxon>Araneae</taxon>
        <taxon>Araneomorphae</taxon>
        <taxon>Entelegynae</taxon>
        <taxon>Araneoidea</taxon>
        <taxon>Araneidae</taxon>
        <taxon>Araneus</taxon>
    </lineage>
</organism>
<proteinExistence type="predicted"/>
<comment type="caution">
    <text evidence="1">The sequence shown here is derived from an EMBL/GenBank/DDBJ whole genome shotgun (WGS) entry which is preliminary data.</text>
</comment>
<sequence length="95" mass="10971">MVCHPLQQSLLGFQFWLPDMPRRCKNALCCIVDIGIYFSKATVRCVGQVELLQELSEESMTREEDYFLPFPFSRVDADFVIYVKHGSTCISVYPL</sequence>
<dbReference type="EMBL" id="BGPR01004809">
    <property type="protein sequence ID" value="GBN03580.1"/>
    <property type="molecule type" value="Genomic_DNA"/>
</dbReference>
<evidence type="ECO:0000313" key="2">
    <source>
        <dbReference type="Proteomes" id="UP000499080"/>
    </source>
</evidence>
<dbReference type="AlphaFoldDB" id="A0A4Y2KNN9"/>
<accession>A0A4Y2KNN9</accession>
<name>A0A4Y2KNN9_ARAVE</name>
<protein>
    <submittedName>
        <fullName evidence="1">Uncharacterized protein</fullName>
    </submittedName>
</protein>